<dbReference type="AlphaFoldDB" id="A0A9X0LX78"/>
<dbReference type="Proteomes" id="UP000070346">
    <property type="component" value="Unassembled WGS sequence"/>
</dbReference>
<evidence type="ECO:0000313" key="1">
    <source>
        <dbReference type="EMBL" id="KXN75663.1"/>
    </source>
</evidence>
<organism evidence="1 2">
    <name type="scientific">Lactobacillus johnsonii</name>
    <dbReference type="NCBI Taxonomy" id="33959"/>
    <lineage>
        <taxon>Bacteria</taxon>
        <taxon>Bacillati</taxon>
        <taxon>Bacillota</taxon>
        <taxon>Bacilli</taxon>
        <taxon>Lactobacillales</taxon>
        <taxon>Lactobacillaceae</taxon>
        <taxon>Lactobacillus</taxon>
    </lineage>
</organism>
<evidence type="ECO:0000313" key="2">
    <source>
        <dbReference type="Proteomes" id="UP000070346"/>
    </source>
</evidence>
<accession>A0A9X0LX78</accession>
<protein>
    <submittedName>
        <fullName evidence="1">Uncharacterized protein</fullName>
    </submittedName>
</protein>
<comment type="caution">
    <text evidence="1">The sequence shown here is derived from an EMBL/GenBank/DDBJ whole genome shotgun (WGS) entry which is preliminary data.</text>
</comment>
<dbReference type="EMBL" id="LSNG01000035">
    <property type="protein sequence ID" value="KXN75663.1"/>
    <property type="molecule type" value="Genomic_DNA"/>
</dbReference>
<name>A0A9X0LX78_LACJH</name>
<dbReference type="OrthoDB" id="10007104at2"/>
<reference evidence="1 2" key="1">
    <citation type="submission" date="2016-02" db="EMBL/GenBank/DDBJ databases">
        <title>Complete Genome Sequences of Lactobacillus johnsonii Strain W1.</title>
        <authorList>
            <person name="Sun Y."/>
            <person name="Wu X."/>
        </authorList>
    </citation>
    <scope>NUCLEOTIDE SEQUENCE [LARGE SCALE GENOMIC DNA]</scope>
    <source>
        <strain evidence="1 2">W1</strain>
    </source>
</reference>
<proteinExistence type="predicted"/>
<dbReference type="RefSeq" id="WP_061400661.1">
    <property type="nucleotide sequence ID" value="NZ_LSNG01000035.1"/>
</dbReference>
<gene>
    <name evidence="1" type="ORF">AYJ53_04920</name>
</gene>
<sequence>MSKIRKCRLTKLFKSCNKPLRNDIEHNNIPQGVNSKTMVNMILSENTWNLLKSIIHKYPQECFFDPNHFTNEIYLSIYPVLKSSMIFGRKCINYVMQGFDLHWKFQNISKAEEENTFHPEPNSVSKEGENSLYFTRYWLPIERQNKMVI</sequence>